<dbReference type="OrthoDB" id="411451at2759"/>
<gene>
    <name evidence="8" type="primary">105312392</name>
</gene>
<organism evidence="8">
    <name type="scientific">Amphimedon queenslandica</name>
    <name type="common">Sponge</name>
    <dbReference type="NCBI Taxonomy" id="400682"/>
    <lineage>
        <taxon>Eukaryota</taxon>
        <taxon>Metazoa</taxon>
        <taxon>Porifera</taxon>
        <taxon>Demospongiae</taxon>
        <taxon>Heteroscleromorpha</taxon>
        <taxon>Haplosclerida</taxon>
        <taxon>Niphatidae</taxon>
        <taxon>Amphimedon</taxon>
    </lineage>
</organism>
<name>A0A1X7V3S3_AMPQE</name>
<dbReference type="EnsemblMetazoa" id="XM_011404998.2">
    <property type="protein sequence ID" value="XP_011403300.1"/>
    <property type="gene ID" value="LOC105312392"/>
</dbReference>
<dbReference type="PANTHER" id="PTHR10605:SF72">
    <property type="entry name" value="HEPARAN SULFATE 3-O SULFOTRANSFERASE-B, ISOFORM A"/>
    <property type="match status" value="1"/>
</dbReference>
<feature type="binding site" evidence="3">
    <location>
        <position position="230"/>
    </location>
    <ligand>
        <name>3'-phosphoadenylyl sulfate</name>
        <dbReference type="ChEBI" id="CHEBI:58339"/>
    </ligand>
</feature>
<dbReference type="Gene3D" id="3.40.50.300">
    <property type="entry name" value="P-loop containing nucleotide triphosphate hydrolases"/>
    <property type="match status" value="1"/>
</dbReference>
<evidence type="ECO:0000256" key="6">
    <source>
        <dbReference type="SAM" id="Phobius"/>
    </source>
</evidence>
<keyword evidence="1" id="KW-0808">Transferase</keyword>
<dbReference type="InterPro" id="IPR037359">
    <property type="entry name" value="NST/OST"/>
</dbReference>
<dbReference type="InParanoid" id="A0A1X7V3S3"/>
<dbReference type="InterPro" id="IPR000863">
    <property type="entry name" value="Sulfotransferase_dom"/>
</dbReference>
<feature type="domain" description="Sulfotransferase" evidence="7">
    <location>
        <begin position="137"/>
        <end position="325"/>
    </location>
</feature>
<keyword evidence="6" id="KW-0472">Membrane</keyword>
<feature type="region of interest" description="Disordered" evidence="5">
    <location>
        <begin position="69"/>
        <end position="132"/>
    </location>
</feature>
<evidence type="ECO:0000256" key="1">
    <source>
        <dbReference type="ARBA" id="ARBA00022679"/>
    </source>
</evidence>
<evidence type="ECO:0000313" key="8">
    <source>
        <dbReference type="EnsemblMetazoa" id="Aqu2.1.34454_001"/>
    </source>
</evidence>
<dbReference type="PANTHER" id="PTHR10605">
    <property type="entry name" value="HEPARAN SULFATE SULFOTRANSFERASE"/>
    <property type="match status" value="1"/>
</dbReference>
<dbReference type="Pfam" id="PF00685">
    <property type="entry name" value="Sulfotransfer_1"/>
    <property type="match status" value="1"/>
</dbReference>
<keyword evidence="9" id="KW-1185">Reference proteome</keyword>
<reference evidence="9" key="1">
    <citation type="journal article" date="2010" name="Nature">
        <title>The Amphimedon queenslandica genome and the evolution of animal complexity.</title>
        <authorList>
            <person name="Srivastava M."/>
            <person name="Simakov O."/>
            <person name="Chapman J."/>
            <person name="Fahey B."/>
            <person name="Gauthier M.E."/>
            <person name="Mitros T."/>
            <person name="Richards G.S."/>
            <person name="Conaco C."/>
            <person name="Dacre M."/>
            <person name="Hellsten U."/>
            <person name="Larroux C."/>
            <person name="Putnam N.H."/>
            <person name="Stanke M."/>
            <person name="Adamska M."/>
            <person name="Darling A."/>
            <person name="Degnan S.M."/>
            <person name="Oakley T.H."/>
            <person name="Plachetzki D.C."/>
            <person name="Zhai Y."/>
            <person name="Adamski M."/>
            <person name="Calcino A."/>
            <person name="Cummins S.F."/>
            <person name="Goodstein D.M."/>
            <person name="Harris C."/>
            <person name="Jackson D.J."/>
            <person name="Leys S.P."/>
            <person name="Shu S."/>
            <person name="Woodcroft B.J."/>
            <person name="Vervoort M."/>
            <person name="Kosik K.S."/>
            <person name="Manning G."/>
            <person name="Degnan B.M."/>
            <person name="Rokhsar D.S."/>
        </authorList>
    </citation>
    <scope>NUCLEOTIDE SEQUENCE [LARGE SCALE GENOMIC DNA]</scope>
</reference>
<feature type="disulfide bond" evidence="4">
    <location>
        <begin position="329"/>
        <end position="345"/>
    </location>
</feature>
<evidence type="ECO:0000256" key="5">
    <source>
        <dbReference type="SAM" id="MobiDB-lite"/>
    </source>
</evidence>
<evidence type="ECO:0000259" key="7">
    <source>
        <dbReference type="Pfam" id="PF00685"/>
    </source>
</evidence>
<keyword evidence="6" id="KW-0812">Transmembrane</keyword>
<accession>A0A1X7V3S3</accession>
<keyword evidence="4" id="KW-1015">Disulfide bond</keyword>
<dbReference type="STRING" id="400682.A0A1X7V3S3"/>
<dbReference type="SUPFAM" id="SSF52540">
    <property type="entry name" value="P-loop containing nucleoside triphosphate hydrolases"/>
    <property type="match status" value="1"/>
</dbReference>
<dbReference type="AlphaFoldDB" id="A0A1X7V3S3"/>
<protein>
    <recommendedName>
        <fullName evidence="7">Sulfotransferase domain-containing protein</fullName>
    </recommendedName>
</protein>
<evidence type="ECO:0000256" key="4">
    <source>
        <dbReference type="PIRSR" id="PIRSR637359-3"/>
    </source>
</evidence>
<reference evidence="8" key="2">
    <citation type="submission" date="2017-05" db="UniProtKB">
        <authorList>
            <consortium name="EnsemblMetazoa"/>
        </authorList>
    </citation>
    <scope>IDENTIFICATION</scope>
</reference>
<dbReference type="KEGG" id="aqu:105312392"/>
<keyword evidence="2" id="KW-0325">Glycoprotein</keyword>
<feature type="compositionally biased region" description="Basic residues" evidence="5">
    <location>
        <begin position="100"/>
        <end position="109"/>
    </location>
</feature>
<dbReference type="GO" id="GO:0008467">
    <property type="term" value="F:[heparan sulfate]-glucosamine 3-sulfotransferase activity"/>
    <property type="evidence" value="ECO:0007669"/>
    <property type="project" value="TreeGrafter"/>
</dbReference>
<evidence type="ECO:0000313" key="9">
    <source>
        <dbReference type="Proteomes" id="UP000007879"/>
    </source>
</evidence>
<evidence type="ECO:0000256" key="2">
    <source>
        <dbReference type="ARBA" id="ARBA00023180"/>
    </source>
</evidence>
<dbReference type="eggNOG" id="KOG3704">
    <property type="taxonomic scope" value="Eukaryota"/>
</dbReference>
<dbReference type="Proteomes" id="UP000007879">
    <property type="component" value="Unassembled WGS sequence"/>
</dbReference>
<sequence length="395" mass="44656">MKLLHSPSIRKVVGIAVLLFILELNMIALYTYTMVDHPHSDETQSKPTDSIVRVKRIVNVVTGLLPGSDSQGELLTDSGSGDGSPVPGEKFKPNFNVTKKPSKKPHRPANQKAKPKDTTAKPRPKARPNSVFPSQLPPVLVVGVKCSGVSILTQLMKLHPQIVLTNGTYQRIMTNTYDDSSKISRRKGQVVVDVSTDLYTSKDAPSLLKRHLPKLKIIVIYRDPLDRCLSCYHRAYAQLDGSGARSFDDFVLNSKGKVNMQSELVMESTYDVYLSHWLSYFSKAQWLFVDHSQIINQPCRTLKRLEVFLGLRSFYRKDHFVFNKQQSLCLIDKLNEKLKLSSPFCLQYNITVNEASIMSPDTEDILKEYFIPHMEKTLSLISSQAYLSDLVSFMN</sequence>
<keyword evidence="6" id="KW-1133">Transmembrane helix</keyword>
<dbReference type="EnsemblMetazoa" id="Aqu2.1.34454_001">
    <property type="protein sequence ID" value="Aqu2.1.34454_001"/>
    <property type="gene ID" value="Aqu2.1.34454"/>
</dbReference>
<proteinExistence type="predicted"/>
<feature type="transmembrane region" description="Helical" evidence="6">
    <location>
        <begin position="12"/>
        <end position="32"/>
    </location>
</feature>
<feature type="binding site" evidence="3">
    <location>
        <position position="222"/>
    </location>
    <ligand>
        <name>3'-phosphoadenylyl sulfate</name>
        <dbReference type="ChEBI" id="CHEBI:58339"/>
    </ligand>
</feature>
<dbReference type="InterPro" id="IPR027417">
    <property type="entry name" value="P-loop_NTPase"/>
</dbReference>
<evidence type="ECO:0000256" key="3">
    <source>
        <dbReference type="PIRSR" id="PIRSR637359-2"/>
    </source>
</evidence>